<dbReference type="NCBIfam" id="TIGR01214">
    <property type="entry name" value="rmlD"/>
    <property type="match status" value="1"/>
</dbReference>
<organism evidence="8 9">
    <name type="scientific">Sinorhizobium garamanticum</name>
    <dbReference type="NCBI Taxonomy" id="680247"/>
    <lineage>
        <taxon>Bacteria</taxon>
        <taxon>Pseudomonadati</taxon>
        <taxon>Pseudomonadota</taxon>
        <taxon>Alphaproteobacteria</taxon>
        <taxon>Hyphomicrobiales</taxon>
        <taxon>Rhizobiaceae</taxon>
        <taxon>Sinorhizobium/Ensifer group</taxon>
        <taxon>Sinorhizobium</taxon>
    </lineage>
</organism>
<proteinExistence type="inferred from homology"/>
<dbReference type="CDD" id="cd05254">
    <property type="entry name" value="dTDP_HR_like_SDR_e"/>
    <property type="match status" value="1"/>
</dbReference>
<name>A0ABY8DJZ1_9HYPH</name>
<evidence type="ECO:0000259" key="7">
    <source>
        <dbReference type="Pfam" id="PF04321"/>
    </source>
</evidence>
<comment type="function">
    <text evidence="6">Catalyzes the reduction of dTDP-6-deoxy-L-lyxo-4-hexulose to yield dTDP-L-rhamnose.</text>
</comment>
<comment type="catalytic activity">
    <reaction evidence="5 6">
        <text>dTDP-beta-L-rhamnose + NADP(+) = dTDP-4-dehydro-beta-L-rhamnose + NADPH + H(+)</text>
        <dbReference type="Rhea" id="RHEA:21796"/>
        <dbReference type="ChEBI" id="CHEBI:15378"/>
        <dbReference type="ChEBI" id="CHEBI:57510"/>
        <dbReference type="ChEBI" id="CHEBI:57783"/>
        <dbReference type="ChEBI" id="CHEBI:58349"/>
        <dbReference type="ChEBI" id="CHEBI:62830"/>
        <dbReference type="EC" id="1.1.1.133"/>
    </reaction>
</comment>
<dbReference type="PANTHER" id="PTHR10491">
    <property type="entry name" value="DTDP-4-DEHYDRORHAMNOSE REDUCTASE"/>
    <property type="match status" value="1"/>
</dbReference>
<evidence type="ECO:0000313" key="9">
    <source>
        <dbReference type="Proteomes" id="UP001229355"/>
    </source>
</evidence>
<dbReference type="InterPro" id="IPR029903">
    <property type="entry name" value="RmlD-like-bd"/>
</dbReference>
<protein>
    <recommendedName>
        <fullName evidence="4 6">dTDP-4-dehydrorhamnose reductase</fullName>
        <ecNumber evidence="3 6">1.1.1.133</ecNumber>
    </recommendedName>
</protein>
<dbReference type="Pfam" id="PF04321">
    <property type="entry name" value="RmlD_sub_bind"/>
    <property type="match status" value="1"/>
</dbReference>
<dbReference type="SUPFAM" id="SSF51735">
    <property type="entry name" value="NAD(P)-binding Rossmann-fold domains"/>
    <property type="match status" value="1"/>
</dbReference>
<keyword evidence="6" id="KW-0521">NADP</keyword>
<sequence length="306" mass="33480">MKVLVTGTTGQLVSSLIERAAPLRDVELVSIGRPEFDLTQPIPMREAIVAARPDVVISAAAYTAVDRAEDEPALAHAVNVVGAACVAEAAAKLGVPIIHLSTDYVFSGDDRRPRREDDETRPRTFYGATKLEGERAVASITPRHIILRTSWVYSPFGNNFVKTMLRLAESRDTLTVVSDQFGNPTSALDLATAILEIATQPQSDRFGLYHLAGTGETNWAGFARHILAVSRANGGPSATVRDIASADYPTRARRPQDSRLCTDKFEKTFGRRLPAWQTSAETVVRRLLYAGQWPKIPESRPAVRSE</sequence>
<evidence type="ECO:0000256" key="5">
    <source>
        <dbReference type="ARBA" id="ARBA00048200"/>
    </source>
</evidence>
<evidence type="ECO:0000256" key="2">
    <source>
        <dbReference type="ARBA" id="ARBA00010944"/>
    </source>
</evidence>
<evidence type="ECO:0000256" key="6">
    <source>
        <dbReference type="RuleBase" id="RU364082"/>
    </source>
</evidence>
<evidence type="ECO:0000256" key="4">
    <source>
        <dbReference type="ARBA" id="ARBA00017099"/>
    </source>
</evidence>
<gene>
    <name evidence="8" type="primary">rfbD</name>
    <name evidence="8" type="ORF">PZN02_004865</name>
</gene>
<dbReference type="RefSeq" id="WP_280663189.1">
    <property type="nucleotide sequence ID" value="NZ_CP120374.1"/>
</dbReference>
<dbReference type="InterPro" id="IPR036291">
    <property type="entry name" value="NAD(P)-bd_dom_sf"/>
</dbReference>
<comment type="similarity">
    <text evidence="2 6">Belongs to the dTDP-4-dehydrorhamnose reductase family.</text>
</comment>
<dbReference type="EC" id="1.1.1.133" evidence="3 6"/>
<comment type="cofactor">
    <cofactor evidence="6">
        <name>Mg(2+)</name>
        <dbReference type="ChEBI" id="CHEBI:18420"/>
    </cofactor>
    <text evidence="6">Binds 1 Mg(2+) ion per monomer.</text>
</comment>
<dbReference type="Gene3D" id="3.90.25.10">
    <property type="entry name" value="UDP-galactose 4-epimerase, domain 1"/>
    <property type="match status" value="1"/>
</dbReference>
<reference evidence="8 9" key="1">
    <citation type="submission" date="2023-03" db="EMBL/GenBank/DDBJ databases">
        <authorList>
            <person name="Kaur S."/>
            <person name="Espinosa-Saiz D."/>
            <person name="Velazquez E."/>
            <person name="Menendez E."/>
            <person name="diCenzo G.C."/>
        </authorList>
    </citation>
    <scope>NUCLEOTIDE SEQUENCE [LARGE SCALE GENOMIC DNA]</scope>
    <source>
        <strain evidence="8 9">LMG 24692</strain>
    </source>
</reference>
<evidence type="ECO:0000313" key="8">
    <source>
        <dbReference type="EMBL" id="WEX91224.1"/>
    </source>
</evidence>
<dbReference type="GO" id="GO:0008831">
    <property type="term" value="F:dTDP-4-dehydrorhamnose reductase activity"/>
    <property type="evidence" value="ECO:0007669"/>
    <property type="project" value="UniProtKB-EC"/>
</dbReference>
<keyword evidence="6 8" id="KW-0560">Oxidoreductase</keyword>
<dbReference type="Gene3D" id="3.40.50.720">
    <property type="entry name" value="NAD(P)-binding Rossmann-like Domain"/>
    <property type="match status" value="1"/>
</dbReference>
<accession>A0ABY8DJZ1</accession>
<dbReference type="InterPro" id="IPR005913">
    <property type="entry name" value="dTDP_dehydrorham_reduct"/>
</dbReference>
<evidence type="ECO:0000256" key="1">
    <source>
        <dbReference type="ARBA" id="ARBA00004781"/>
    </source>
</evidence>
<dbReference type="EMBL" id="CP120374">
    <property type="protein sequence ID" value="WEX91224.1"/>
    <property type="molecule type" value="Genomic_DNA"/>
</dbReference>
<feature type="domain" description="RmlD-like substrate binding" evidence="7">
    <location>
        <begin position="1"/>
        <end position="287"/>
    </location>
</feature>
<comment type="pathway">
    <text evidence="1 6">Carbohydrate biosynthesis; dTDP-L-rhamnose biosynthesis.</text>
</comment>
<dbReference type="Proteomes" id="UP001229355">
    <property type="component" value="Chromosome 2"/>
</dbReference>
<keyword evidence="9" id="KW-1185">Reference proteome</keyword>
<evidence type="ECO:0000256" key="3">
    <source>
        <dbReference type="ARBA" id="ARBA00012929"/>
    </source>
</evidence>
<dbReference type="PANTHER" id="PTHR10491:SF4">
    <property type="entry name" value="METHIONINE ADENOSYLTRANSFERASE 2 SUBUNIT BETA"/>
    <property type="match status" value="1"/>
</dbReference>